<evidence type="ECO:0000256" key="1">
    <source>
        <dbReference type="SAM" id="Phobius"/>
    </source>
</evidence>
<name>A0ABD5V5S6_9EURY</name>
<comment type="caution">
    <text evidence="2">The sequence shown here is derived from an EMBL/GenBank/DDBJ whole genome shotgun (WGS) entry which is preliminary data.</text>
</comment>
<keyword evidence="1" id="KW-1133">Transmembrane helix</keyword>
<keyword evidence="1" id="KW-0812">Transmembrane</keyword>
<evidence type="ECO:0000313" key="3">
    <source>
        <dbReference type="Proteomes" id="UP001596312"/>
    </source>
</evidence>
<sequence length="207" mass="22205">MLPDHGWPIAAAYALEQRNRWLYGVAAGLILGIGHLFSSIALVGAFFWLDSFADLADSGWLTTVAGLVLIALGLYEYFGGHAHGDDAGHDGVEHDADQHPDHEHADHGFADTEGRTLWNIGLVALVLGFAHEEPIQIIAICAGTAYCLELMLVYSLAVIGAILAPTLLLIAGYETHRETVERYVPYLSTVTATVLILMGLAFVAGLV</sequence>
<dbReference type="AlphaFoldDB" id="A0ABD5V5S6"/>
<feature type="transmembrane region" description="Helical" evidence="1">
    <location>
        <begin position="21"/>
        <end position="48"/>
    </location>
</feature>
<feature type="transmembrane region" description="Helical" evidence="1">
    <location>
        <begin position="152"/>
        <end position="171"/>
    </location>
</feature>
<proteinExistence type="predicted"/>
<dbReference type="EMBL" id="JBHSXQ010000002">
    <property type="protein sequence ID" value="MFC6904882.1"/>
    <property type="molecule type" value="Genomic_DNA"/>
</dbReference>
<gene>
    <name evidence="2" type="ORF">ACFQGH_06670</name>
</gene>
<dbReference type="RefSeq" id="WP_340603397.1">
    <property type="nucleotide sequence ID" value="NZ_JBBMXV010000002.1"/>
</dbReference>
<protein>
    <submittedName>
        <fullName evidence="2">ABC transporter permease</fullName>
    </submittedName>
</protein>
<reference evidence="2 3" key="1">
    <citation type="journal article" date="2019" name="Int. J. Syst. Evol. Microbiol.">
        <title>The Global Catalogue of Microorganisms (GCM) 10K type strain sequencing project: providing services to taxonomists for standard genome sequencing and annotation.</title>
        <authorList>
            <consortium name="The Broad Institute Genomics Platform"/>
            <consortium name="The Broad Institute Genome Sequencing Center for Infectious Disease"/>
            <person name="Wu L."/>
            <person name="Ma J."/>
        </authorList>
    </citation>
    <scope>NUCLEOTIDE SEQUENCE [LARGE SCALE GENOMIC DNA]</scope>
    <source>
        <strain evidence="2 3">CGMCC 1.3240</strain>
    </source>
</reference>
<keyword evidence="1" id="KW-0472">Membrane</keyword>
<keyword evidence="3" id="KW-1185">Reference proteome</keyword>
<organism evidence="2 3">
    <name type="scientific">Halalkalicoccus tibetensis</name>
    <dbReference type="NCBI Taxonomy" id="175632"/>
    <lineage>
        <taxon>Archaea</taxon>
        <taxon>Methanobacteriati</taxon>
        <taxon>Methanobacteriota</taxon>
        <taxon>Stenosarchaea group</taxon>
        <taxon>Halobacteria</taxon>
        <taxon>Halobacteriales</taxon>
        <taxon>Halococcaceae</taxon>
        <taxon>Halalkalicoccus</taxon>
    </lineage>
</organism>
<accession>A0ABD5V5S6</accession>
<feature type="transmembrane region" description="Helical" evidence="1">
    <location>
        <begin position="183"/>
        <end position="206"/>
    </location>
</feature>
<evidence type="ECO:0000313" key="2">
    <source>
        <dbReference type="EMBL" id="MFC6904882.1"/>
    </source>
</evidence>
<feature type="transmembrane region" description="Helical" evidence="1">
    <location>
        <begin position="60"/>
        <end position="78"/>
    </location>
</feature>
<dbReference type="Proteomes" id="UP001596312">
    <property type="component" value="Unassembled WGS sequence"/>
</dbReference>